<dbReference type="EMBL" id="CP022358">
    <property type="protein sequence ID" value="ASK70451.1"/>
    <property type="molecule type" value="Genomic_DNA"/>
</dbReference>
<evidence type="ECO:0008006" key="3">
    <source>
        <dbReference type="Google" id="ProtNLM"/>
    </source>
</evidence>
<name>A0A220UR85_9GAMM</name>
<evidence type="ECO:0000313" key="1">
    <source>
        <dbReference type="EMBL" id="ASK70451.1"/>
    </source>
</evidence>
<protein>
    <recommendedName>
        <fullName evidence="3">Preprotein translocase subunit SecB</fullName>
    </recommendedName>
</protein>
<dbReference type="Proteomes" id="UP000198367">
    <property type="component" value="Chromosome"/>
</dbReference>
<dbReference type="SUPFAM" id="SSF54611">
    <property type="entry name" value="SecB-like"/>
    <property type="match status" value="1"/>
</dbReference>
<proteinExistence type="predicted"/>
<gene>
    <name evidence="1" type="ORF">CF168_17185</name>
</gene>
<evidence type="ECO:0000313" key="2">
    <source>
        <dbReference type="Proteomes" id="UP000198367"/>
    </source>
</evidence>
<keyword evidence="2" id="KW-1185">Reference proteome</keyword>
<dbReference type="Gene3D" id="3.10.420.10">
    <property type="entry name" value="SecB-like"/>
    <property type="match status" value="1"/>
</dbReference>
<dbReference type="KEGG" id="sbj:CF168_17185"/>
<sequence>MDMEAVKEAIDNLELLNIKLRSSEFQVKDAIDGVVRTDMQQQSLWHVEAEVVSFAGDIVTNSTAEMLQVEITFGTRYIQKSPNEKSSQNTNEDAVELAKIGATYRLEYLIKKTIPEESIKAFCEFNAVHNCWSFWREHVFSTCQKAQIPTFAIPFFKSPTR</sequence>
<dbReference type="InterPro" id="IPR035958">
    <property type="entry name" value="SecB-like_sf"/>
</dbReference>
<organism evidence="1 2">
    <name type="scientific">Shewanella bicestrii</name>
    <dbReference type="NCBI Taxonomy" id="2018305"/>
    <lineage>
        <taxon>Bacteria</taxon>
        <taxon>Pseudomonadati</taxon>
        <taxon>Pseudomonadota</taxon>
        <taxon>Gammaproteobacteria</taxon>
        <taxon>Alteromonadales</taxon>
        <taxon>Shewanellaceae</taxon>
        <taxon>Shewanella</taxon>
    </lineage>
</organism>
<accession>A0A220UR85</accession>
<dbReference type="RefSeq" id="WP_089068454.1">
    <property type="nucleotide sequence ID" value="NZ_CP022358.1"/>
</dbReference>
<reference evidence="1 2" key="1">
    <citation type="submission" date="2017-07" db="EMBL/GenBank/DDBJ databases">
        <title>Phenotypical and genomic characterization of a clinical isolate of Shewanella bicestrii sp. nov. producing an extended-spectrum beta-lactamase and a new oxacillinase variant.</title>
        <authorList>
            <person name="Jousset A.B."/>
            <person name="Bonnin R.A."/>
            <person name="Girlich D."/>
            <person name="Dabos L."/>
            <person name="Potron A."/>
            <person name="Dortet L."/>
            <person name="Glaser P."/>
            <person name="Naas T."/>
        </authorList>
    </citation>
    <scope>NUCLEOTIDE SEQUENCE [LARGE SCALE GENOMIC DNA]</scope>
    <source>
        <strain evidence="1 2">JAB-1</strain>
    </source>
</reference>
<dbReference type="AlphaFoldDB" id="A0A220UR85"/>